<feature type="transmembrane region" description="Helical" evidence="6">
    <location>
        <begin position="142"/>
        <end position="160"/>
    </location>
</feature>
<sequence length="352" mass="38482">MSGIKQKIKTLTPKEYFSLIAIVTALFLAFLYFSPKIFSDYTLTVLGNIYIFIILAISYNLINGVTGQFSLEPNGFVAIGAYVTAILMLSPELKSEIYMLTNPLPFIKEAYIPIPFLALIISGVVASLVALTLAFPVFRVRGDYLAIVTLGFGFIIRIFLINTPSVSNGSMGLDSIPGFASYFLIGVVALISIILVYNIVYSRYGRAMKSVRDDEDAALAMGINTFKIKTMAFMTSAFFEGVGGGLLASSIGSISPDQFTFMLTFQLLIIIVLGGLGSMSGAIFATFLFIGGMEILRPLDDASWQLGPIHGIPGLRMVVFSLILLLLMLFARRGIFGDKEIWDIIKIRRNNG</sequence>
<name>A0AAI9AH05_9BACT</name>
<evidence type="ECO:0000256" key="2">
    <source>
        <dbReference type="ARBA" id="ARBA00022475"/>
    </source>
</evidence>
<evidence type="ECO:0000256" key="1">
    <source>
        <dbReference type="ARBA" id="ARBA00004651"/>
    </source>
</evidence>
<feature type="transmembrane region" description="Helical" evidence="6">
    <location>
        <begin position="74"/>
        <end position="90"/>
    </location>
</feature>
<evidence type="ECO:0000256" key="5">
    <source>
        <dbReference type="ARBA" id="ARBA00023136"/>
    </source>
</evidence>
<evidence type="ECO:0000256" key="3">
    <source>
        <dbReference type="ARBA" id="ARBA00022692"/>
    </source>
</evidence>
<evidence type="ECO:0000313" key="8">
    <source>
        <dbReference type="Proteomes" id="UP000003288"/>
    </source>
</evidence>
<evidence type="ECO:0000256" key="4">
    <source>
        <dbReference type="ARBA" id="ARBA00022989"/>
    </source>
</evidence>
<feature type="transmembrane region" description="Helical" evidence="6">
    <location>
        <begin position="180"/>
        <end position="200"/>
    </location>
</feature>
<evidence type="ECO:0000256" key="6">
    <source>
        <dbReference type="SAM" id="Phobius"/>
    </source>
</evidence>
<dbReference type="PANTHER" id="PTHR30482">
    <property type="entry name" value="HIGH-AFFINITY BRANCHED-CHAIN AMINO ACID TRANSPORT SYSTEM PERMEASE"/>
    <property type="match status" value="1"/>
</dbReference>
<proteinExistence type="predicted"/>
<comment type="caution">
    <text evidence="7">The sequence shown here is derived from an EMBL/GenBank/DDBJ whole genome shotgun (WGS) entry which is preliminary data.</text>
</comment>
<feature type="transmembrane region" description="Helical" evidence="6">
    <location>
        <begin position="16"/>
        <end position="35"/>
    </location>
</feature>
<feature type="transmembrane region" description="Helical" evidence="6">
    <location>
        <begin position="110"/>
        <end position="135"/>
    </location>
</feature>
<gene>
    <name evidence="7" type="ORF">CMTB2_08785</name>
</gene>
<dbReference type="GO" id="GO:0015658">
    <property type="term" value="F:branched-chain amino acid transmembrane transporter activity"/>
    <property type="evidence" value="ECO:0007669"/>
    <property type="project" value="InterPro"/>
</dbReference>
<keyword evidence="5 6" id="KW-0472">Membrane</keyword>
<dbReference type="GO" id="GO:0005886">
    <property type="term" value="C:plasma membrane"/>
    <property type="evidence" value="ECO:0007669"/>
    <property type="project" value="UniProtKB-SubCell"/>
</dbReference>
<dbReference type="CDD" id="cd06581">
    <property type="entry name" value="TM_PBP1_LivM_like"/>
    <property type="match status" value="1"/>
</dbReference>
<feature type="transmembrane region" description="Helical" evidence="6">
    <location>
        <begin position="41"/>
        <end position="62"/>
    </location>
</feature>
<keyword evidence="4 6" id="KW-1133">Transmembrane helix</keyword>
<reference evidence="7 8" key="1">
    <citation type="journal article" date="2011" name="Stand. Genomic Sci.">
        <title>Draft genome sequence of Caminibacter mediatlanticus strain TB-2, an epsilonproteobacterium isolated from a deep-sea hydrothermal vent.</title>
        <authorList>
            <person name="Giovannelli D."/>
            <person name="Ferriera S."/>
            <person name="Johnson J."/>
            <person name="Kravitz S."/>
            <person name="Perez-Rodriguez I."/>
            <person name="Ricci J."/>
            <person name="O'Brien C."/>
            <person name="Voordeckers J.W."/>
            <person name="Bini E."/>
            <person name="Vetriani C."/>
        </authorList>
    </citation>
    <scope>NUCLEOTIDE SEQUENCE [LARGE SCALE GENOMIC DNA]</scope>
    <source>
        <strain evidence="7 8">TB-2</strain>
    </source>
</reference>
<evidence type="ECO:0000313" key="7">
    <source>
        <dbReference type="EMBL" id="EDM23347.1"/>
    </source>
</evidence>
<protein>
    <submittedName>
        <fullName evidence="7">High affinity branched-chain amino acid ABC transporter, permease protein</fullName>
    </submittedName>
</protein>
<dbReference type="EMBL" id="ABCJ01000006">
    <property type="protein sequence ID" value="EDM23347.1"/>
    <property type="molecule type" value="Genomic_DNA"/>
</dbReference>
<accession>A0AAI9AH05</accession>
<dbReference type="AlphaFoldDB" id="A0AAI9AH05"/>
<dbReference type="Proteomes" id="UP000003288">
    <property type="component" value="Unassembled WGS sequence"/>
</dbReference>
<dbReference type="RefSeq" id="WP_007474819.1">
    <property type="nucleotide sequence ID" value="NZ_ABCJ01000006.1"/>
</dbReference>
<feature type="transmembrane region" description="Helical" evidence="6">
    <location>
        <begin position="267"/>
        <end position="290"/>
    </location>
</feature>
<organism evidence="7 8">
    <name type="scientific">Caminibacter mediatlanticus TB-2</name>
    <dbReference type="NCBI Taxonomy" id="391592"/>
    <lineage>
        <taxon>Bacteria</taxon>
        <taxon>Pseudomonadati</taxon>
        <taxon>Campylobacterota</taxon>
        <taxon>Epsilonproteobacteria</taxon>
        <taxon>Nautiliales</taxon>
        <taxon>Nautiliaceae</taxon>
        <taxon>Caminibacter</taxon>
    </lineage>
</organism>
<dbReference type="PANTHER" id="PTHR30482:SF10">
    <property type="entry name" value="HIGH-AFFINITY BRANCHED-CHAIN AMINO ACID TRANSPORT PROTEIN BRAE"/>
    <property type="match status" value="1"/>
</dbReference>
<feature type="transmembrane region" description="Helical" evidence="6">
    <location>
        <begin position="310"/>
        <end position="331"/>
    </location>
</feature>
<dbReference type="Pfam" id="PF02653">
    <property type="entry name" value="BPD_transp_2"/>
    <property type="match status" value="1"/>
</dbReference>
<comment type="subcellular location">
    <subcellularLocation>
        <location evidence="1">Cell membrane</location>
        <topology evidence="1">Multi-pass membrane protein</topology>
    </subcellularLocation>
</comment>
<keyword evidence="2" id="KW-1003">Cell membrane</keyword>
<dbReference type="InterPro" id="IPR043428">
    <property type="entry name" value="LivM-like"/>
</dbReference>
<keyword evidence="3 6" id="KW-0812">Transmembrane</keyword>
<dbReference type="InterPro" id="IPR001851">
    <property type="entry name" value="ABC_transp_permease"/>
</dbReference>